<dbReference type="AlphaFoldDB" id="A0AAP5MAH1"/>
<dbReference type="Proteomes" id="UP000667802">
    <property type="component" value="Unassembled WGS sequence"/>
</dbReference>
<dbReference type="EMBL" id="JAALHA020000006">
    <property type="protein sequence ID" value="MDR9895863.1"/>
    <property type="molecule type" value="Genomic_DNA"/>
</dbReference>
<sequence length="54" mass="6092">MLNTDYCRDEQMFDPTNVLHMDNMCQKALKSGASPYIPQAQTELGWGSVQLANE</sequence>
<protein>
    <submittedName>
        <fullName evidence="1">Uncharacterized protein</fullName>
    </submittedName>
</protein>
<evidence type="ECO:0000313" key="2">
    <source>
        <dbReference type="Proteomes" id="UP000667802"/>
    </source>
</evidence>
<keyword evidence="2" id="KW-1185">Reference proteome</keyword>
<evidence type="ECO:0000313" key="1">
    <source>
        <dbReference type="EMBL" id="MDR9895863.1"/>
    </source>
</evidence>
<organism evidence="1 2">
    <name type="scientific">Aetokthonos hydrillicola Thurmond2011</name>
    <dbReference type="NCBI Taxonomy" id="2712845"/>
    <lineage>
        <taxon>Bacteria</taxon>
        <taxon>Bacillati</taxon>
        <taxon>Cyanobacteriota</taxon>
        <taxon>Cyanophyceae</taxon>
        <taxon>Nostocales</taxon>
        <taxon>Hapalosiphonaceae</taxon>
        <taxon>Aetokthonos</taxon>
    </lineage>
</organism>
<dbReference type="RefSeq" id="WP_208339860.1">
    <property type="nucleotide sequence ID" value="NZ_CAWQFN010000577.1"/>
</dbReference>
<reference evidence="2" key="1">
    <citation type="journal article" date="2021" name="Science">
        <title>Hunting the eagle killer: A cyanobacterial neurotoxin causes vacuolar myelinopathy.</title>
        <authorList>
            <person name="Breinlinger S."/>
            <person name="Phillips T.J."/>
            <person name="Haram B.N."/>
            <person name="Mares J."/>
            <person name="Martinez Yerena J.A."/>
            <person name="Hrouzek P."/>
            <person name="Sobotka R."/>
            <person name="Henderson W.M."/>
            <person name="Schmieder P."/>
            <person name="Williams S.M."/>
            <person name="Lauderdale J.D."/>
            <person name="Wilde H.D."/>
            <person name="Gerrin W."/>
            <person name="Kust A."/>
            <person name="Washington J.W."/>
            <person name="Wagner C."/>
            <person name="Geier B."/>
            <person name="Liebeke M."/>
            <person name="Enke H."/>
            <person name="Niedermeyer T.H.J."/>
            <person name="Wilde S.B."/>
        </authorList>
    </citation>
    <scope>NUCLEOTIDE SEQUENCE [LARGE SCALE GENOMIC DNA]</scope>
    <source>
        <strain evidence="2">Thurmond2011</strain>
    </source>
</reference>
<name>A0AAP5MAH1_9CYAN</name>
<comment type="caution">
    <text evidence="1">The sequence shown here is derived from an EMBL/GenBank/DDBJ whole genome shotgun (WGS) entry which is preliminary data.</text>
</comment>
<gene>
    <name evidence="1" type="ORF">G7B40_015010</name>
</gene>
<accession>A0AAP5MAH1</accession>
<proteinExistence type="predicted"/>